<evidence type="ECO:0008006" key="3">
    <source>
        <dbReference type="Google" id="ProtNLM"/>
    </source>
</evidence>
<dbReference type="EMBL" id="NIDF01000201">
    <property type="protein sequence ID" value="TYJ51671.1"/>
    <property type="molecule type" value="Genomic_DNA"/>
</dbReference>
<proteinExistence type="predicted"/>
<evidence type="ECO:0000313" key="1">
    <source>
        <dbReference type="EMBL" id="TYJ51671.1"/>
    </source>
</evidence>
<sequence length="365" mass="41077">MPLTTLDPLPSEIRQRIFQHLQSTTDKPTLSTLACVSRALYAESIPRLYERVRLNASNVEAFFGRLISDGLCGIDKEIAAHKPYLKHYVSQLPETAVSPSRFIPSPIARKLCQLCWNDSMLLEDGPAASFLHEAMVSCDYLHGQLFANQAEFDYNADNISSCLLGERLTGSLILGESLARCLILYPQVWSGVSQMLKSDEVAMVTSFCVHLPPDCGGTSAALFCKDISPRGDPIERVCFHSANPLDLMFEMSGRDLHVFLKPESSQGMISHEISIGALMFHLLDLALRLRHPPSKVYFYNSMFTDVDRVSHQGDNFWDSLKSERKMKITHWNVQKLCDVYRAVERLLTIAYVPIIARAIWLDAVH</sequence>
<dbReference type="Proteomes" id="UP000322245">
    <property type="component" value="Unassembled WGS sequence"/>
</dbReference>
<reference evidence="1 2" key="1">
    <citation type="submission" date="2017-05" db="EMBL/GenBank/DDBJ databases">
        <title>The Genome Sequence of Tsuchiyaea wingfieldii DSM 27421.</title>
        <authorList>
            <person name="Cuomo C."/>
            <person name="Passer A."/>
            <person name="Billmyre B."/>
            <person name="Heitman J."/>
        </authorList>
    </citation>
    <scope>NUCLEOTIDE SEQUENCE [LARGE SCALE GENOMIC DNA]</scope>
    <source>
        <strain evidence="1 2">DSM 27421</strain>
    </source>
</reference>
<comment type="caution">
    <text evidence="1">The sequence shown here is derived from an EMBL/GenBank/DDBJ whole genome shotgun (WGS) entry which is preliminary data.</text>
</comment>
<organism evidence="1 2">
    <name type="scientific">Cryptococcus floricola</name>
    <dbReference type="NCBI Taxonomy" id="2591691"/>
    <lineage>
        <taxon>Eukaryota</taxon>
        <taxon>Fungi</taxon>
        <taxon>Dikarya</taxon>
        <taxon>Basidiomycota</taxon>
        <taxon>Agaricomycotina</taxon>
        <taxon>Tremellomycetes</taxon>
        <taxon>Tremellales</taxon>
        <taxon>Cryptococcaceae</taxon>
        <taxon>Cryptococcus</taxon>
    </lineage>
</organism>
<keyword evidence="2" id="KW-1185">Reference proteome</keyword>
<name>A0A5D3AN91_9TREE</name>
<protein>
    <recommendedName>
        <fullName evidence="3">F-box domain-containing protein</fullName>
    </recommendedName>
</protein>
<dbReference type="AlphaFoldDB" id="A0A5D3AN91"/>
<evidence type="ECO:0000313" key="2">
    <source>
        <dbReference type="Proteomes" id="UP000322245"/>
    </source>
</evidence>
<accession>A0A5D3AN91</accession>
<gene>
    <name evidence="1" type="ORF">B9479_007742</name>
</gene>